<feature type="domain" description="Major facilitator superfamily (MFS) profile" evidence="6">
    <location>
        <begin position="58"/>
        <end position="566"/>
    </location>
</feature>
<name>A0A6H0XLD6_9PEZI</name>
<feature type="transmembrane region" description="Helical" evidence="5">
    <location>
        <begin position="429"/>
        <end position="451"/>
    </location>
</feature>
<dbReference type="SUPFAM" id="SSF103473">
    <property type="entry name" value="MFS general substrate transporter"/>
    <property type="match status" value="1"/>
</dbReference>
<keyword evidence="2 5" id="KW-0812">Transmembrane</keyword>
<feature type="transmembrane region" description="Helical" evidence="5">
    <location>
        <begin position="526"/>
        <end position="546"/>
    </location>
</feature>
<feature type="transmembrane region" description="Helical" evidence="5">
    <location>
        <begin position="349"/>
        <end position="376"/>
    </location>
</feature>
<accession>A0A6H0XLD6</accession>
<gene>
    <name evidence="7" type="ORF">AMS68_000968</name>
</gene>
<evidence type="ECO:0000256" key="2">
    <source>
        <dbReference type="ARBA" id="ARBA00022692"/>
    </source>
</evidence>
<feature type="transmembrane region" description="Helical" evidence="5">
    <location>
        <begin position="495"/>
        <end position="514"/>
    </location>
</feature>
<feature type="transmembrane region" description="Helical" evidence="5">
    <location>
        <begin position="155"/>
        <end position="178"/>
    </location>
</feature>
<dbReference type="AlphaFoldDB" id="A0A6H0XLD6"/>
<dbReference type="EMBL" id="CP051139">
    <property type="protein sequence ID" value="QIW95450.1"/>
    <property type="molecule type" value="Genomic_DNA"/>
</dbReference>
<feature type="transmembrane region" description="Helical" evidence="5">
    <location>
        <begin position="58"/>
        <end position="86"/>
    </location>
</feature>
<dbReference type="PROSITE" id="PS50850">
    <property type="entry name" value="MFS"/>
    <property type="match status" value="1"/>
</dbReference>
<keyword evidence="4 5" id="KW-0472">Membrane</keyword>
<reference evidence="7 8" key="1">
    <citation type="journal article" date="2016" name="Sci. Rep.">
        <title>Peltaster fructicola genome reveals evolution from an invasive phytopathogen to an ectophytic parasite.</title>
        <authorList>
            <person name="Xu C."/>
            <person name="Chen H."/>
            <person name="Gleason M.L."/>
            <person name="Xu J.R."/>
            <person name="Liu H."/>
            <person name="Zhang R."/>
            <person name="Sun G."/>
        </authorList>
    </citation>
    <scope>NUCLEOTIDE SEQUENCE [LARGE SCALE GENOMIC DNA]</scope>
    <source>
        <strain evidence="7 8">LNHT1506</strain>
    </source>
</reference>
<dbReference type="InterPro" id="IPR011701">
    <property type="entry name" value="MFS"/>
</dbReference>
<sequence length="566" mass="63235">MGLGVLESKLMRDVPGHVVQNNDASQLKRTKDGIVLVPQPSDDPRDPLNWPLWRRDMITFLLCMLSVLASTLSPLLAANTITLLFWFQGQTITSMALLTGYHLLGVAVAGFFFVASARVWGKRHTYILGTVIIIASSIWGGYAGHSYESLVAARFFQGVGLAPFEACVNASVGDLYCVHERGKRMALTNLCLFGGAFFTPVIVGVITETMGWWWTFWFIAIFASIFLPVVFVLCPETTFIRDQKRHIPTPTIPEIYEFRQPSSAASDDDRKFSDAVWAMNKRDSHIMRIETMKEVSMDLGRDHLEAQRPMQPVPWVSKTSLKLFNGRFTDESFFQLLLRPLPLFFHPGILWACLIQGTLIMWTALLGVILAVVVIAPPLSFNATQTGFMYGGAFVGALVGFILSGVLADSSTKWLCKMNNGVFEPEFRMVLVIPQMFFGCIGLFGFGYASANTAVYGWVLPDVFFGFVTCGMVLGAVASALYIVDAHADIEVEGFTCLLIFKNMLTFVITFYAFDWYSQSGIYKLMYSSGAVQVGILSLTIPMYIFGKKNRAFFTKYDMLKILWLR</sequence>
<evidence type="ECO:0000259" key="6">
    <source>
        <dbReference type="PROSITE" id="PS50850"/>
    </source>
</evidence>
<dbReference type="GO" id="GO:0005886">
    <property type="term" value="C:plasma membrane"/>
    <property type="evidence" value="ECO:0007669"/>
    <property type="project" value="TreeGrafter"/>
</dbReference>
<feature type="transmembrane region" description="Helical" evidence="5">
    <location>
        <begin position="92"/>
        <end position="114"/>
    </location>
</feature>
<feature type="transmembrane region" description="Helical" evidence="5">
    <location>
        <begin position="388"/>
        <end position="408"/>
    </location>
</feature>
<evidence type="ECO:0000313" key="7">
    <source>
        <dbReference type="EMBL" id="QIW95450.1"/>
    </source>
</evidence>
<evidence type="ECO:0000256" key="3">
    <source>
        <dbReference type="ARBA" id="ARBA00022989"/>
    </source>
</evidence>
<comment type="subcellular location">
    <subcellularLocation>
        <location evidence="1">Membrane</location>
        <topology evidence="1">Multi-pass membrane protein</topology>
    </subcellularLocation>
</comment>
<feature type="transmembrane region" description="Helical" evidence="5">
    <location>
        <begin position="212"/>
        <end position="234"/>
    </location>
</feature>
<evidence type="ECO:0000313" key="8">
    <source>
        <dbReference type="Proteomes" id="UP000503462"/>
    </source>
</evidence>
<dbReference type="PANTHER" id="PTHR23502">
    <property type="entry name" value="MAJOR FACILITATOR SUPERFAMILY"/>
    <property type="match status" value="1"/>
</dbReference>
<feature type="transmembrane region" description="Helical" evidence="5">
    <location>
        <begin position="126"/>
        <end position="143"/>
    </location>
</feature>
<dbReference type="Gene3D" id="1.20.1250.20">
    <property type="entry name" value="MFS general substrate transporter like domains"/>
    <property type="match status" value="1"/>
</dbReference>
<feature type="transmembrane region" description="Helical" evidence="5">
    <location>
        <begin position="463"/>
        <end position="483"/>
    </location>
</feature>
<dbReference type="InterPro" id="IPR020846">
    <property type="entry name" value="MFS_dom"/>
</dbReference>
<organism evidence="7 8">
    <name type="scientific">Peltaster fructicola</name>
    <dbReference type="NCBI Taxonomy" id="286661"/>
    <lineage>
        <taxon>Eukaryota</taxon>
        <taxon>Fungi</taxon>
        <taxon>Dikarya</taxon>
        <taxon>Ascomycota</taxon>
        <taxon>Pezizomycotina</taxon>
        <taxon>Dothideomycetes</taxon>
        <taxon>Dothideomycetes incertae sedis</taxon>
        <taxon>Peltaster</taxon>
    </lineage>
</organism>
<dbReference type="OrthoDB" id="2585655at2759"/>
<proteinExistence type="predicted"/>
<dbReference type="Pfam" id="PF07690">
    <property type="entry name" value="MFS_1"/>
    <property type="match status" value="1"/>
</dbReference>
<evidence type="ECO:0000256" key="5">
    <source>
        <dbReference type="SAM" id="Phobius"/>
    </source>
</evidence>
<dbReference type="GO" id="GO:0022857">
    <property type="term" value="F:transmembrane transporter activity"/>
    <property type="evidence" value="ECO:0007669"/>
    <property type="project" value="InterPro"/>
</dbReference>
<protein>
    <recommendedName>
        <fullName evidence="6">Major facilitator superfamily (MFS) profile domain-containing protein</fullName>
    </recommendedName>
</protein>
<keyword evidence="3 5" id="KW-1133">Transmembrane helix</keyword>
<dbReference type="Proteomes" id="UP000503462">
    <property type="component" value="Chromosome 1"/>
</dbReference>
<keyword evidence="8" id="KW-1185">Reference proteome</keyword>
<feature type="transmembrane region" description="Helical" evidence="5">
    <location>
        <begin position="185"/>
        <end position="206"/>
    </location>
</feature>
<dbReference type="InterPro" id="IPR036259">
    <property type="entry name" value="MFS_trans_sf"/>
</dbReference>
<dbReference type="PANTHER" id="PTHR23502:SF29">
    <property type="entry name" value="TRANSPORTER, PUTATIVE (AFU_ORTHOLOGUE AFUA_6G06680)-RELATED"/>
    <property type="match status" value="1"/>
</dbReference>
<evidence type="ECO:0000256" key="1">
    <source>
        <dbReference type="ARBA" id="ARBA00004141"/>
    </source>
</evidence>
<evidence type="ECO:0000256" key="4">
    <source>
        <dbReference type="ARBA" id="ARBA00023136"/>
    </source>
</evidence>